<evidence type="ECO:0000313" key="1">
    <source>
        <dbReference type="EMBL" id="ETO83082.1"/>
    </source>
</evidence>
<comment type="caution">
    <text evidence="1">The sequence shown here is derived from an EMBL/GenBank/DDBJ whole genome shotgun (WGS) entry which is preliminary data.</text>
</comment>
<dbReference type="AlphaFoldDB" id="A0A081AW21"/>
<evidence type="ECO:0008006" key="3">
    <source>
        <dbReference type="Google" id="ProtNLM"/>
    </source>
</evidence>
<feature type="non-terminal residue" evidence="1">
    <location>
        <position position="1"/>
    </location>
</feature>
<dbReference type="InterPro" id="IPR036397">
    <property type="entry name" value="RNaseH_sf"/>
</dbReference>
<accession>A0A081AW21</accession>
<dbReference type="EMBL" id="ANJA01000567">
    <property type="protein sequence ID" value="ETO83082.1"/>
    <property type="molecule type" value="Genomic_DNA"/>
</dbReference>
<evidence type="ECO:0000313" key="2">
    <source>
        <dbReference type="Proteomes" id="UP000028582"/>
    </source>
</evidence>
<organism evidence="1 2">
    <name type="scientific">Phytophthora nicotianae P1976</name>
    <dbReference type="NCBI Taxonomy" id="1317066"/>
    <lineage>
        <taxon>Eukaryota</taxon>
        <taxon>Sar</taxon>
        <taxon>Stramenopiles</taxon>
        <taxon>Oomycota</taxon>
        <taxon>Peronosporomycetes</taxon>
        <taxon>Peronosporales</taxon>
        <taxon>Peronosporaceae</taxon>
        <taxon>Phytophthora</taxon>
    </lineage>
</organism>
<proteinExistence type="predicted"/>
<name>A0A081AW21_PHYNI</name>
<protein>
    <recommendedName>
        <fullName evidence="3">Integrase catalytic domain-containing protein</fullName>
    </recommendedName>
</protein>
<gene>
    <name evidence="1" type="ORF">F444_02844</name>
</gene>
<dbReference type="Proteomes" id="UP000028582">
    <property type="component" value="Unassembled WGS sequence"/>
</dbReference>
<dbReference type="GO" id="GO:0003676">
    <property type="term" value="F:nucleic acid binding"/>
    <property type="evidence" value="ECO:0007669"/>
    <property type="project" value="InterPro"/>
</dbReference>
<dbReference type="Gene3D" id="3.30.420.10">
    <property type="entry name" value="Ribonuclease H-like superfamily/Ribonuclease H"/>
    <property type="match status" value="1"/>
</dbReference>
<reference evidence="1 2" key="1">
    <citation type="submission" date="2013-11" db="EMBL/GenBank/DDBJ databases">
        <title>The Genome Sequence of Phytophthora parasitica P1976.</title>
        <authorList>
            <consortium name="The Broad Institute Genomics Platform"/>
            <person name="Russ C."/>
            <person name="Tyler B."/>
            <person name="Panabieres F."/>
            <person name="Shan W."/>
            <person name="Tripathy S."/>
            <person name="Grunwald N."/>
            <person name="Machado M."/>
            <person name="Johnson C.S."/>
            <person name="Walker B."/>
            <person name="Young S."/>
            <person name="Zeng Q."/>
            <person name="Gargeya S."/>
            <person name="Fitzgerald M."/>
            <person name="Haas B."/>
            <person name="Abouelleil A."/>
            <person name="Allen A.W."/>
            <person name="Alvarado L."/>
            <person name="Arachchi H.M."/>
            <person name="Berlin A.M."/>
            <person name="Chapman S.B."/>
            <person name="Gainer-Dewar J."/>
            <person name="Goldberg J."/>
            <person name="Griggs A."/>
            <person name="Gujja S."/>
            <person name="Hansen M."/>
            <person name="Howarth C."/>
            <person name="Imamovic A."/>
            <person name="Ireland A."/>
            <person name="Larimer J."/>
            <person name="McCowan C."/>
            <person name="Murphy C."/>
            <person name="Pearson M."/>
            <person name="Poon T.W."/>
            <person name="Priest M."/>
            <person name="Roberts A."/>
            <person name="Saif S."/>
            <person name="Shea T."/>
            <person name="Sisk P."/>
            <person name="Sykes S."/>
            <person name="Wortman J."/>
            <person name="Nusbaum C."/>
            <person name="Birren B."/>
        </authorList>
    </citation>
    <scope>NUCLEOTIDE SEQUENCE [LARGE SCALE GENOMIC DNA]</scope>
    <source>
        <strain evidence="1 2">P1976</strain>
    </source>
</reference>
<sequence length="53" mass="5813">FAVDRYLLVLKDEATHFTELAAYPSQTSAEVVKAILAWHSRCGIPGVSEPVPK</sequence>